<dbReference type="STRING" id="1827387.A4S15_02500"/>
<comment type="similarity">
    <text evidence="1 3">Belongs to the enoyl-CoA hydratase/isomerase family.</text>
</comment>
<dbReference type="EMBL" id="LWDL01000031">
    <property type="protein sequence ID" value="OQW49615.1"/>
    <property type="molecule type" value="Genomic_DNA"/>
</dbReference>
<dbReference type="Gene3D" id="3.90.226.10">
    <property type="entry name" value="2-enoyl-CoA Hydratase, Chain A, domain 1"/>
    <property type="match status" value="1"/>
</dbReference>
<evidence type="ECO:0000313" key="4">
    <source>
        <dbReference type="EMBL" id="OQW49615.1"/>
    </source>
</evidence>
<evidence type="ECO:0000256" key="3">
    <source>
        <dbReference type="RuleBase" id="RU003707"/>
    </source>
</evidence>
<organism evidence="4 5">
    <name type="scientific">Candidatus Raskinella chloraquaticus</name>
    <dbReference type="NCBI Taxonomy" id="1951219"/>
    <lineage>
        <taxon>Bacteria</taxon>
        <taxon>Pseudomonadati</taxon>
        <taxon>Pseudomonadota</taxon>
        <taxon>Alphaproteobacteria</taxon>
        <taxon>Hyphomicrobiales</taxon>
        <taxon>Phreatobacteraceae</taxon>
        <taxon>Candidatus Raskinella</taxon>
    </lineage>
</organism>
<reference evidence="4 5" key="1">
    <citation type="journal article" date="2017" name="Water Res.">
        <title>Comammox in drinking water systems.</title>
        <authorList>
            <person name="Wang Y."/>
            <person name="Ma L."/>
            <person name="Mao Y."/>
            <person name="Jiang X."/>
            <person name="Xia Y."/>
            <person name="Yu K."/>
            <person name="Li B."/>
            <person name="Zhang T."/>
        </authorList>
    </citation>
    <scope>NUCLEOTIDE SEQUENCE [LARGE SCALE GENOMIC DNA]</scope>
    <source>
        <strain evidence="4">SG_bin8</strain>
    </source>
</reference>
<gene>
    <name evidence="4" type="ORF">A4S15_02500</name>
</gene>
<dbReference type="GO" id="GO:0006635">
    <property type="term" value="P:fatty acid beta-oxidation"/>
    <property type="evidence" value="ECO:0007669"/>
    <property type="project" value="TreeGrafter"/>
</dbReference>
<evidence type="ECO:0000313" key="5">
    <source>
        <dbReference type="Proteomes" id="UP000192872"/>
    </source>
</evidence>
<proteinExistence type="inferred from homology"/>
<dbReference type="InterPro" id="IPR018376">
    <property type="entry name" value="Enoyl-CoA_hyd/isom_CS"/>
</dbReference>
<dbReference type="InterPro" id="IPR014748">
    <property type="entry name" value="Enoyl-CoA_hydra_C"/>
</dbReference>
<dbReference type="PROSITE" id="PS00166">
    <property type="entry name" value="ENOYL_COA_HYDRATASE"/>
    <property type="match status" value="1"/>
</dbReference>
<accession>A0A1W9HQ72</accession>
<dbReference type="SUPFAM" id="SSF52096">
    <property type="entry name" value="ClpP/crotonase"/>
    <property type="match status" value="1"/>
</dbReference>
<evidence type="ECO:0000256" key="2">
    <source>
        <dbReference type="ARBA" id="ARBA00023239"/>
    </source>
</evidence>
<name>A0A1W9HQ72_9HYPH</name>
<dbReference type="NCBIfam" id="NF004781">
    <property type="entry name" value="PRK06127.1"/>
    <property type="match status" value="1"/>
</dbReference>
<evidence type="ECO:0000256" key="1">
    <source>
        <dbReference type="ARBA" id="ARBA00005254"/>
    </source>
</evidence>
<sequence length="261" mass="28761">MTDKMLSRKEGKVAIMTFNNPEKHNAVSFDMWEAAEKILDDFVTDPSVRVIVLTGAGGKAFVSGADISKFESERAGEEAVKSYNALVDRVYTRIYRMPKPTIAMIRGFCIGGGLNLAVCCDMRFATEKSKFALPAAKLGLGYGYNGLRRYIETIGPVATKEIFFTARQFSSEEAFRLQLVNQVVADDKLEETVMATAGMIADNAPLTIATLKQASIEILKDPAEQDIALCDRMVAACFASADYREGRKAFMEKRKPEFTGS</sequence>
<dbReference type="Gene3D" id="1.10.12.10">
    <property type="entry name" value="Lyase 2-enoyl-coa Hydratase, Chain A, domain 2"/>
    <property type="match status" value="1"/>
</dbReference>
<dbReference type="Pfam" id="PF00378">
    <property type="entry name" value="ECH_1"/>
    <property type="match status" value="1"/>
</dbReference>
<dbReference type="InterPro" id="IPR001753">
    <property type="entry name" value="Enoyl-CoA_hydra/iso"/>
</dbReference>
<dbReference type="AlphaFoldDB" id="A0A1W9HQ72"/>
<dbReference type="InterPro" id="IPR029045">
    <property type="entry name" value="ClpP/crotonase-like_dom_sf"/>
</dbReference>
<dbReference type="RefSeq" id="WP_376799819.1">
    <property type="nucleotide sequence ID" value="NZ_DBNB01000008.1"/>
</dbReference>
<dbReference type="CDD" id="cd06558">
    <property type="entry name" value="crotonase-like"/>
    <property type="match status" value="1"/>
</dbReference>
<keyword evidence="2" id="KW-0456">Lyase</keyword>
<comment type="caution">
    <text evidence="4">The sequence shown here is derived from an EMBL/GenBank/DDBJ whole genome shotgun (WGS) entry which is preliminary data.</text>
</comment>
<dbReference type="PANTHER" id="PTHR11941">
    <property type="entry name" value="ENOYL-COA HYDRATASE-RELATED"/>
    <property type="match status" value="1"/>
</dbReference>
<dbReference type="Proteomes" id="UP000192872">
    <property type="component" value="Unassembled WGS sequence"/>
</dbReference>
<dbReference type="GO" id="GO:0016829">
    <property type="term" value="F:lyase activity"/>
    <property type="evidence" value="ECO:0007669"/>
    <property type="project" value="UniProtKB-KW"/>
</dbReference>
<protein>
    <submittedName>
        <fullName evidence="4">Enoyl-CoA hydratase</fullName>
    </submittedName>
</protein>
<dbReference type="PANTHER" id="PTHR11941:SF54">
    <property type="entry name" value="ENOYL-COA HYDRATASE, MITOCHONDRIAL"/>
    <property type="match status" value="1"/>
</dbReference>